<dbReference type="InterPro" id="IPR049435">
    <property type="entry name" value="Cas_Cas6_C"/>
</dbReference>
<feature type="domain" description="CRISPR associated protein Cas6 C-terminal" evidence="1">
    <location>
        <begin position="125"/>
        <end position="221"/>
    </location>
</feature>
<reference evidence="2 3" key="1">
    <citation type="submission" date="2016-10" db="EMBL/GenBank/DDBJ databases">
        <authorList>
            <person name="de Groot N.N."/>
        </authorList>
    </citation>
    <scope>NUCLEOTIDE SEQUENCE [LARGE SCALE GENOMIC DNA]</scope>
    <source>
        <strain evidence="2 3">EP1-55-1</strain>
    </source>
</reference>
<proteinExistence type="predicted"/>
<sequence>MLHITARTSTKNLLIQKSMSKLFQSFLYSHLPEKEHQGYESSTGKLFKSVNFRIFYFDDRFEIDFTALDKSYEQMIAIEILKNGLKLGEIYFAETTVGFVDRQLGEDVTKMVVRGDVCAAIKNRVTGKKIFLEPGDSRHTEIITNHTLQKFEALLGKPYTKELLIEPLWQSLKPRTFWYEKTPYIAWFAKYKIQADSQMLNLLLDTGLGGDSMKNLGFLEVVK</sequence>
<accession>A0A1I5RKE2</accession>
<dbReference type="Pfam" id="PF01881">
    <property type="entry name" value="Cas_Cas6_C"/>
    <property type="match status" value="1"/>
</dbReference>
<dbReference type="Gene3D" id="3.30.70.1900">
    <property type="match status" value="1"/>
</dbReference>
<dbReference type="STRING" id="223786.SAMN05216234_12723"/>
<dbReference type="AlphaFoldDB" id="A0A1I5RKE2"/>
<keyword evidence="3" id="KW-1185">Reference proteome</keyword>
<dbReference type="EMBL" id="FOXB01000027">
    <property type="protein sequence ID" value="SFP59029.1"/>
    <property type="molecule type" value="Genomic_DNA"/>
</dbReference>
<protein>
    <submittedName>
        <fullName evidence="2">CRISPR associated protein Cas6</fullName>
    </submittedName>
</protein>
<evidence type="ECO:0000313" key="2">
    <source>
        <dbReference type="EMBL" id="SFP59029.1"/>
    </source>
</evidence>
<dbReference type="RefSeq" id="WP_092913017.1">
    <property type="nucleotide sequence ID" value="NZ_CP136592.1"/>
</dbReference>
<dbReference type="Proteomes" id="UP000199227">
    <property type="component" value="Unassembled WGS sequence"/>
</dbReference>
<name>A0A1I5RKE2_9BACT</name>
<dbReference type="OrthoDB" id="5361150at2"/>
<evidence type="ECO:0000259" key="1">
    <source>
        <dbReference type="Pfam" id="PF01881"/>
    </source>
</evidence>
<organism evidence="2 3">
    <name type="scientific">Hydrogenimonas thermophila</name>
    <dbReference type="NCBI Taxonomy" id="223786"/>
    <lineage>
        <taxon>Bacteria</taxon>
        <taxon>Pseudomonadati</taxon>
        <taxon>Campylobacterota</taxon>
        <taxon>Epsilonproteobacteria</taxon>
        <taxon>Campylobacterales</taxon>
        <taxon>Hydrogenimonadaceae</taxon>
        <taxon>Hydrogenimonas</taxon>
    </lineage>
</organism>
<evidence type="ECO:0000313" key="3">
    <source>
        <dbReference type="Proteomes" id="UP000199227"/>
    </source>
</evidence>
<gene>
    <name evidence="2" type="ORF">SAMN05216234_12723</name>
</gene>